<protein>
    <submittedName>
        <fullName evidence="2">Folate-binding protein YgfZ</fullName>
    </submittedName>
</protein>
<name>H8GNV9_METAL</name>
<dbReference type="EMBL" id="CM001475">
    <property type="protein sequence ID" value="EIC28381.1"/>
    <property type="molecule type" value="Genomic_DNA"/>
</dbReference>
<organism evidence="2 3">
    <name type="scientific">Methylomicrobium album BG8</name>
    <dbReference type="NCBI Taxonomy" id="686340"/>
    <lineage>
        <taxon>Bacteria</taxon>
        <taxon>Pseudomonadati</taxon>
        <taxon>Pseudomonadota</taxon>
        <taxon>Gammaproteobacteria</taxon>
        <taxon>Methylococcales</taxon>
        <taxon>Methylococcaceae</taxon>
        <taxon>Methylomicrobium</taxon>
    </lineage>
</organism>
<dbReference type="Proteomes" id="UP000005090">
    <property type="component" value="Chromosome"/>
</dbReference>
<dbReference type="HOGENOM" id="CLU_007884_6_2_6"/>
<dbReference type="PANTHER" id="PTHR22602:SF0">
    <property type="entry name" value="TRANSFERASE CAF17, MITOCHONDRIAL-RELATED"/>
    <property type="match status" value="1"/>
</dbReference>
<sequence>MNPQWKTFLLSEQAVIDDADRVVFKESKTGQPRIYPVSHLGILSASGKDAAKLLQGQATCNVFEVTEHQARIGAFCNPKGRAIATFLLAKHADDYLLVLPLAQLEAIGKHLQKYALRADVKLADRSGDFCLLGLSRNEPGAGQLFAARADDGIVRIELAPARTLVIAEPERAIEFWADHRDQHGFAPGNSEDWRLLDLLGGIPWLSPATAEEHVPQMLNLDKLDGISFTKGCYTGQEIVARTHYLGKSKRALFLAECELDQAPEPNAAIVDRDGGEQSRGQVLTALGHNGICHLLAVLLVNESGDYDLVLKDRPDISLRLLPLPNA</sequence>
<gene>
    <name evidence="2" type="ORF">Metal_0531</name>
</gene>
<dbReference type="PANTHER" id="PTHR22602">
    <property type="entry name" value="TRANSFERASE CAF17, MITOCHONDRIAL-RELATED"/>
    <property type="match status" value="1"/>
</dbReference>
<dbReference type="SUPFAM" id="SSF101790">
    <property type="entry name" value="Aminomethyltransferase beta-barrel domain"/>
    <property type="match status" value="1"/>
</dbReference>
<dbReference type="InterPro" id="IPR045179">
    <property type="entry name" value="YgfZ/GcvT"/>
</dbReference>
<keyword evidence="3" id="KW-1185">Reference proteome</keyword>
<evidence type="ECO:0000313" key="2">
    <source>
        <dbReference type="EMBL" id="EIC28381.1"/>
    </source>
</evidence>
<dbReference type="Gene3D" id="3.30.70.1400">
    <property type="entry name" value="Aminomethyltransferase beta-barrel domains"/>
    <property type="match status" value="1"/>
</dbReference>
<dbReference type="AlphaFoldDB" id="H8GNV9"/>
<dbReference type="eggNOG" id="COG0354">
    <property type="taxonomic scope" value="Bacteria"/>
</dbReference>
<proteinExistence type="predicted"/>
<dbReference type="InterPro" id="IPR029043">
    <property type="entry name" value="GcvT/YgfZ_C"/>
</dbReference>
<feature type="domain" description="GCVT N-terminal" evidence="1">
    <location>
        <begin position="34"/>
        <end position="134"/>
    </location>
</feature>
<dbReference type="STRING" id="686340.Metal_0531"/>
<accession>H8GNV9</accession>
<evidence type="ECO:0000313" key="3">
    <source>
        <dbReference type="Proteomes" id="UP000005090"/>
    </source>
</evidence>
<dbReference type="Gene3D" id="3.30.70.1630">
    <property type="match status" value="1"/>
</dbReference>
<dbReference type="InterPro" id="IPR006222">
    <property type="entry name" value="GCVT_N"/>
</dbReference>
<dbReference type="InterPro" id="IPR017703">
    <property type="entry name" value="YgfZ/GCV_T_CS"/>
</dbReference>
<dbReference type="GO" id="GO:0016226">
    <property type="term" value="P:iron-sulfur cluster assembly"/>
    <property type="evidence" value="ECO:0007669"/>
    <property type="project" value="TreeGrafter"/>
</dbReference>
<reference evidence="2 3" key="1">
    <citation type="journal article" date="2013" name="Genome Announc.">
        <title>Genome Sequence of the Obligate Gammaproteobacterial Methanotroph Methylomicrobium album Strain BG8.</title>
        <authorList>
            <person name="Kits K.D."/>
            <person name="Kalyuzhnaya M.G."/>
            <person name="Klotz M.G."/>
            <person name="Jetten M.S."/>
            <person name="Op den Camp H.J."/>
            <person name="Vuilleumier S."/>
            <person name="Bringel F."/>
            <person name="Dispirito A.A."/>
            <person name="Murrell J.C."/>
            <person name="Bruce D."/>
            <person name="Cheng J.F."/>
            <person name="Copeland A."/>
            <person name="Goodwin L."/>
            <person name="Hauser L."/>
            <person name="Lajus A."/>
            <person name="Land M.L."/>
            <person name="Lapidus A."/>
            <person name="Lucas S."/>
            <person name="Medigue C."/>
            <person name="Pitluck S."/>
            <person name="Woyke T."/>
            <person name="Zeytun A."/>
            <person name="Stein L.Y."/>
        </authorList>
    </citation>
    <scope>NUCLEOTIDE SEQUENCE [LARGE SCALE GENOMIC DNA]</scope>
    <source>
        <strain evidence="2 3">BG8</strain>
    </source>
</reference>
<evidence type="ECO:0000259" key="1">
    <source>
        <dbReference type="Pfam" id="PF01571"/>
    </source>
</evidence>
<dbReference type="Pfam" id="PF01571">
    <property type="entry name" value="GCV_T"/>
    <property type="match status" value="1"/>
</dbReference>
<dbReference type="SUPFAM" id="SSF103025">
    <property type="entry name" value="Folate-binding domain"/>
    <property type="match status" value="1"/>
</dbReference>
<dbReference type="NCBIfam" id="TIGR03317">
    <property type="entry name" value="ygfZ_signature"/>
    <property type="match status" value="1"/>
</dbReference>
<dbReference type="RefSeq" id="WP_005369363.1">
    <property type="nucleotide sequence ID" value="NZ_CM001475.1"/>
</dbReference>
<dbReference type="Gene3D" id="2.40.30.160">
    <property type="match status" value="1"/>
</dbReference>